<gene>
    <name evidence="1" type="ORF">AMST5_00699</name>
</gene>
<proteinExistence type="predicted"/>
<dbReference type="AlphaFoldDB" id="A0AA48RC05"/>
<accession>A0AA48RC05</accession>
<sequence>MNRFLILAGCVALVSISVPAAAKPSPVAAVSAVLSRGTPAARKAEIGRQVAMMCNVSLSGGDLDKASEFIEANRARGVRWVAEQISRSELSYACD</sequence>
<organism evidence="1">
    <name type="scientific">freshwater sediment metagenome</name>
    <dbReference type="NCBI Taxonomy" id="556182"/>
    <lineage>
        <taxon>unclassified sequences</taxon>
        <taxon>metagenomes</taxon>
        <taxon>ecological metagenomes</taxon>
    </lineage>
</organism>
<protein>
    <submittedName>
        <fullName evidence="1">Uncharacterized protein</fullName>
    </submittedName>
</protein>
<dbReference type="EMBL" id="OY288114">
    <property type="protein sequence ID" value="CAJ0854003.1"/>
    <property type="molecule type" value="Genomic_DNA"/>
</dbReference>
<reference evidence="1" key="1">
    <citation type="submission" date="2023-07" db="EMBL/GenBank/DDBJ databases">
        <authorList>
            <person name="Pelsma A.J. K."/>
        </authorList>
    </citation>
    <scope>NUCLEOTIDE SEQUENCE</scope>
</reference>
<evidence type="ECO:0000313" key="1">
    <source>
        <dbReference type="EMBL" id="CAJ0854003.1"/>
    </source>
</evidence>
<name>A0AA48RC05_9ZZZZ</name>